<dbReference type="EMBL" id="JBHTKA010000004">
    <property type="protein sequence ID" value="MFD1000383.1"/>
    <property type="molecule type" value="Genomic_DNA"/>
</dbReference>
<dbReference type="RefSeq" id="WP_377579793.1">
    <property type="nucleotide sequence ID" value="NZ_JBHTKA010000004.1"/>
</dbReference>
<dbReference type="InterPro" id="IPR007492">
    <property type="entry name" value="LytTR_DNA-bd_dom"/>
</dbReference>
<evidence type="ECO:0000313" key="4">
    <source>
        <dbReference type="EMBL" id="MFD1000383.1"/>
    </source>
</evidence>
<evidence type="ECO:0000259" key="3">
    <source>
        <dbReference type="PROSITE" id="PS50930"/>
    </source>
</evidence>
<dbReference type="Proteomes" id="UP001597112">
    <property type="component" value="Unassembled WGS sequence"/>
</dbReference>
<name>A0ABW3K288_9BACT</name>
<dbReference type="Gene3D" id="3.40.50.2300">
    <property type="match status" value="1"/>
</dbReference>
<sequence length="238" mass="27497">MINCLIVDDEPIALDILESYVRKTPFLELKGRCNGVVEALQQMQHQSIDLLFLDIQMPDVNGIEFSRTLSDKVKVIFTTAFEQYALEGFKVNALDYLLKPFNYQEFLKAAMKAKMWFDLVESKAASPAVTKDSLLVNSDYKLVKITLKDVLYFEGLKDYVKIYLEGATRPVMTLMTLKSLEEQLPTEQFMRVHRSFIVNLDRINAIERSAILIDKASIPIADKYKDQFNDFLSKRFLR</sequence>
<comment type="caution">
    <text evidence="4">The sequence shown here is derived from an EMBL/GenBank/DDBJ whole genome shotgun (WGS) entry which is preliminary data.</text>
</comment>
<keyword evidence="1" id="KW-0597">Phosphoprotein</keyword>
<accession>A0ABW3K288</accession>
<feature type="modified residue" description="4-aspartylphosphate" evidence="1">
    <location>
        <position position="54"/>
    </location>
</feature>
<reference evidence="5" key="1">
    <citation type="journal article" date="2019" name="Int. J. Syst. Evol. Microbiol.">
        <title>The Global Catalogue of Microorganisms (GCM) 10K type strain sequencing project: providing services to taxonomists for standard genome sequencing and annotation.</title>
        <authorList>
            <consortium name="The Broad Institute Genomics Platform"/>
            <consortium name="The Broad Institute Genome Sequencing Center for Infectious Disease"/>
            <person name="Wu L."/>
            <person name="Ma J."/>
        </authorList>
    </citation>
    <scope>NUCLEOTIDE SEQUENCE [LARGE SCALE GENOMIC DNA]</scope>
    <source>
        <strain evidence="5">CCUG 58938</strain>
    </source>
</reference>
<dbReference type="InterPro" id="IPR011006">
    <property type="entry name" value="CheY-like_superfamily"/>
</dbReference>
<evidence type="ECO:0000259" key="2">
    <source>
        <dbReference type="PROSITE" id="PS50110"/>
    </source>
</evidence>
<dbReference type="InterPro" id="IPR001789">
    <property type="entry name" value="Sig_transdc_resp-reg_receiver"/>
</dbReference>
<dbReference type="SMART" id="SM00448">
    <property type="entry name" value="REC"/>
    <property type="match status" value="1"/>
</dbReference>
<keyword evidence="5" id="KW-1185">Reference proteome</keyword>
<dbReference type="PANTHER" id="PTHR37299:SF1">
    <property type="entry name" value="STAGE 0 SPORULATION PROTEIN A HOMOLOG"/>
    <property type="match status" value="1"/>
</dbReference>
<feature type="domain" description="Response regulatory" evidence="2">
    <location>
        <begin position="3"/>
        <end position="114"/>
    </location>
</feature>
<dbReference type="Pfam" id="PF00072">
    <property type="entry name" value="Response_reg"/>
    <property type="match status" value="1"/>
</dbReference>
<dbReference type="Pfam" id="PF04397">
    <property type="entry name" value="LytTR"/>
    <property type="match status" value="1"/>
</dbReference>
<dbReference type="Gene3D" id="2.40.50.1020">
    <property type="entry name" value="LytTr DNA-binding domain"/>
    <property type="match status" value="1"/>
</dbReference>
<dbReference type="SMART" id="SM00850">
    <property type="entry name" value="LytTR"/>
    <property type="match status" value="1"/>
</dbReference>
<feature type="domain" description="HTH LytTR-type" evidence="3">
    <location>
        <begin position="134"/>
        <end position="234"/>
    </location>
</feature>
<gene>
    <name evidence="4" type="ORF">ACFQ21_13755</name>
</gene>
<protein>
    <submittedName>
        <fullName evidence="4">LytR/AlgR family response regulator transcription factor</fullName>
    </submittedName>
</protein>
<evidence type="ECO:0000256" key="1">
    <source>
        <dbReference type="PROSITE-ProRule" id="PRU00169"/>
    </source>
</evidence>
<dbReference type="PANTHER" id="PTHR37299">
    <property type="entry name" value="TRANSCRIPTIONAL REGULATOR-RELATED"/>
    <property type="match status" value="1"/>
</dbReference>
<dbReference type="InterPro" id="IPR046947">
    <property type="entry name" value="LytR-like"/>
</dbReference>
<evidence type="ECO:0000313" key="5">
    <source>
        <dbReference type="Proteomes" id="UP001597112"/>
    </source>
</evidence>
<proteinExistence type="predicted"/>
<dbReference type="SUPFAM" id="SSF52172">
    <property type="entry name" value="CheY-like"/>
    <property type="match status" value="1"/>
</dbReference>
<organism evidence="4 5">
    <name type="scientific">Ohtaekwangia kribbensis</name>
    <dbReference type="NCBI Taxonomy" id="688913"/>
    <lineage>
        <taxon>Bacteria</taxon>
        <taxon>Pseudomonadati</taxon>
        <taxon>Bacteroidota</taxon>
        <taxon>Cytophagia</taxon>
        <taxon>Cytophagales</taxon>
        <taxon>Fulvivirgaceae</taxon>
        <taxon>Ohtaekwangia</taxon>
    </lineage>
</organism>
<dbReference type="PROSITE" id="PS50110">
    <property type="entry name" value="RESPONSE_REGULATORY"/>
    <property type="match status" value="1"/>
</dbReference>
<dbReference type="PROSITE" id="PS50930">
    <property type="entry name" value="HTH_LYTTR"/>
    <property type="match status" value="1"/>
</dbReference>